<protein>
    <submittedName>
        <fullName evidence="2">Uncharacterized protein</fullName>
    </submittedName>
</protein>
<dbReference type="WBParaSite" id="RSKR_0000788300.1">
    <property type="protein sequence ID" value="RSKR_0000788300.1"/>
    <property type="gene ID" value="RSKR_0000788300"/>
</dbReference>
<sequence length="243" mass="25743">MEICCIIVVGINVVIFEGFIVVGITVDDINIVVLVAVFGITVAFKDGAIVVTFKDETRVVFKLEGDVAFTEGADVTFTEGADVTFRAEIEVAFKEEADVAEVIVDKVVFVCDTNAVLTGIVVTPTTMVVTTGFIVVVIFVIIIVVDWTDKGAEVTFSLIVVNVIGVLFDVVFVAGLSVVVFDLRTIVVTFTLALVGGIVVVPFGATARGLVAVTLPLVTLLAISCVVELLGLHPSNAKKHLKL</sequence>
<accession>A0AC35U5H7</accession>
<organism evidence="1 2">
    <name type="scientific">Rhabditophanes sp. KR3021</name>
    <dbReference type="NCBI Taxonomy" id="114890"/>
    <lineage>
        <taxon>Eukaryota</taxon>
        <taxon>Metazoa</taxon>
        <taxon>Ecdysozoa</taxon>
        <taxon>Nematoda</taxon>
        <taxon>Chromadorea</taxon>
        <taxon>Rhabditida</taxon>
        <taxon>Tylenchina</taxon>
        <taxon>Panagrolaimomorpha</taxon>
        <taxon>Strongyloidoidea</taxon>
        <taxon>Alloionematidae</taxon>
        <taxon>Rhabditophanes</taxon>
    </lineage>
</organism>
<proteinExistence type="predicted"/>
<dbReference type="Proteomes" id="UP000095286">
    <property type="component" value="Unplaced"/>
</dbReference>
<evidence type="ECO:0000313" key="2">
    <source>
        <dbReference type="WBParaSite" id="RSKR_0000788300.1"/>
    </source>
</evidence>
<reference evidence="2" key="1">
    <citation type="submission" date="2016-11" db="UniProtKB">
        <authorList>
            <consortium name="WormBaseParasite"/>
        </authorList>
    </citation>
    <scope>IDENTIFICATION</scope>
    <source>
        <strain evidence="2">KR3021</strain>
    </source>
</reference>
<name>A0AC35U5H7_9BILA</name>
<evidence type="ECO:0000313" key="1">
    <source>
        <dbReference type="Proteomes" id="UP000095286"/>
    </source>
</evidence>